<organism evidence="2 3">
    <name type="scientific">Treponema vincentii ATCC 35580</name>
    <dbReference type="NCBI Taxonomy" id="596324"/>
    <lineage>
        <taxon>Bacteria</taxon>
        <taxon>Pseudomonadati</taxon>
        <taxon>Spirochaetota</taxon>
        <taxon>Spirochaetia</taxon>
        <taxon>Spirochaetales</taxon>
        <taxon>Treponemataceae</taxon>
        <taxon>Treponema</taxon>
    </lineage>
</organism>
<dbReference type="STRING" id="596324.TREVI0001_1099"/>
<dbReference type="eggNOG" id="ENOG50307UD">
    <property type="taxonomic scope" value="Bacteria"/>
</dbReference>
<protein>
    <recommendedName>
        <fullName evidence="1">Beta-ketoacyl synthase-like N-terminal domain-containing protein</fullName>
    </recommendedName>
</protein>
<evidence type="ECO:0000313" key="3">
    <source>
        <dbReference type="Proteomes" id="UP000004509"/>
    </source>
</evidence>
<dbReference type="OrthoDB" id="306836at2"/>
<sequence length="248" mass="28021">MKSWNCTILNSFFWEPAEDSQDVDVSFVPMMLRRRCSQFTKMCFSAAHHFITEGENLPVISVSKYGEIQRQYAISKKIIETKEVSPTAFSFSVFNTAIALLGISLKNHASAQAFSTMSYQLEAGLIHALSFLENHPQEEKLLLLVGEERLPEAYQKISVEKNIPFIAAFLLSLHGSGYTVRFSSAQPQEGCTHNAASGNNAPDCNVSTENNEIPENYDQCKRFIRFIQNQTETKTSFQVNRLEICKNE</sequence>
<dbReference type="InterPro" id="IPR014030">
    <property type="entry name" value="Ketoacyl_synth_N"/>
</dbReference>
<accession>C8PSL3</accession>
<evidence type="ECO:0000259" key="1">
    <source>
        <dbReference type="Pfam" id="PF13723"/>
    </source>
</evidence>
<evidence type="ECO:0000313" key="2">
    <source>
        <dbReference type="EMBL" id="EEV19593.1"/>
    </source>
</evidence>
<name>C8PSL3_9SPIR</name>
<feature type="domain" description="Beta-ketoacyl synthase-like N-terminal" evidence="1">
    <location>
        <begin position="17"/>
        <end position="198"/>
    </location>
</feature>
<gene>
    <name evidence="2" type="ORF">TREVI0001_1099</name>
</gene>
<dbReference type="Proteomes" id="UP000004509">
    <property type="component" value="Unassembled WGS sequence"/>
</dbReference>
<dbReference type="EMBL" id="ACYH01000052">
    <property type="protein sequence ID" value="EEV19593.1"/>
    <property type="molecule type" value="Genomic_DNA"/>
</dbReference>
<proteinExistence type="predicted"/>
<comment type="caution">
    <text evidence="2">The sequence shown here is derived from an EMBL/GenBank/DDBJ whole genome shotgun (WGS) entry which is preliminary data.</text>
</comment>
<dbReference type="AlphaFoldDB" id="C8PSL3"/>
<reference evidence="2 3" key="1">
    <citation type="submission" date="2009-07" db="EMBL/GenBank/DDBJ databases">
        <authorList>
            <person name="Madupu R."/>
            <person name="Sebastian Y."/>
            <person name="Durkin A.S."/>
            <person name="Torralba M."/>
            <person name="Methe B."/>
            <person name="Sutton G.G."/>
            <person name="Strausberg R.L."/>
            <person name="Nelson K.E."/>
        </authorList>
    </citation>
    <scope>NUCLEOTIDE SEQUENCE [LARGE SCALE GENOMIC DNA]</scope>
    <source>
        <strain evidence="2 3">ATCC 35580</strain>
    </source>
</reference>
<dbReference type="RefSeq" id="WP_006189589.1">
    <property type="nucleotide sequence ID" value="NZ_ACYH01000052.1"/>
</dbReference>
<dbReference type="Pfam" id="PF13723">
    <property type="entry name" value="Ketoacyl-synt_2"/>
    <property type="match status" value="1"/>
</dbReference>